<gene>
    <name evidence="11" type="ORF">Zmor_007865</name>
</gene>
<dbReference type="GO" id="GO:0004984">
    <property type="term" value="F:olfactory receptor activity"/>
    <property type="evidence" value="ECO:0007669"/>
    <property type="project" value="InterPro"/>
</dbReference>
<evidence type="ECO:0000256" key="2">
    <source>
        <dbReference type="ARBA" id="ARBA00022475"/>
    </source>
</evidence>
<keyword evidence="6 10" id="KW-1133">Transmembrane helix</keyword>
<dbReference type="EMBL" id="JALNTZ010000002">
    <property type="protein sequence ID" value="KAJ3663620.1"/>
    <property type="molecule type" value="Genomic_DNA"/>
</dbReference>
<dbReference type="PANTHER" id="PTHR21137:SF35">
    <property type="entry name" value="ODORANT RECEPTOR 19A-RELATED"/>
    <property type="match status" value="1"/>
</dbReference>
<keyword evidence="4 10" id="KW-0812">Transmembrane</keyword>
<feature type="transmembrane region" description="Helical" evidence="10">
    <location>
        <begin position="70"/>
        <end position="92"/>
    </location>
</feature>
<evidence type="ECO:0000256" key="6">
    <source>
        <dbReference type="ARBA" id="ARBA00022989"/>
    </source>
</evidence>
<comment type="caution">
    <text evidence="10">Lacks conserved residue(s) required for the propagation of feature annotation.</text>
</comment>
<keyword evidence="2" id="KW-1003">Cell membrane</keyword>
<dbReference type="Pfam" id="PF02949">
    <property type="entry name" value="7tm_6"/>
    <property type="match status" value="1"/>
</dbReference>
<evidence type="ECO:0000256" key="10">
    <source>
        <dbReference type="RuleBase" id="RU351113"/>
    </source>
</evidence>
<protein>
    <recommendedName>
        <fullName evidence="10">Odorant receptor</fullName>
    </recommendedName>
</protein>
<evidence type="ECO:0000256" key="5">
    <source>
        <dbReference type="ARBA" id="ARBA00022725"/>
    </source>
</evidence>
<keyword evidence="5 10" id="KW-0552">Olfaction</keyword>
<evidence type="ECO:0000256" key="1">
    <source>
        <dbReference type="ARBA" id="ARBA00004651"/>
    </source>
</evidence>
<dbReference type="InterPro" id="IPR004117">
    <property type="entry name" value="7tm6_olfct_rcpt"/>
</dbReference>
<keyword evidence="3 10" id="KW-0716">Sensory transduction</keyword>
<reference evidence="11" key="1">
    <citation type="journal article" date="2023" name="G3 (Bethesda)">
        <title>Whole genome assemblies of Zophobas morio and Tenebrio molitor.</title>
        <authorList>
            <person name="Kaur S."/>
            <person name="Stinson S.A."/>
            <person name="diCenzo G.C."/>
        </authorList>
    </citation>
    <scope>NUCLEOTIDE SEQUENCE</scope>
    <source>
        <strain evidence="11">QUZm001</strain>
    </source>
</reference>
<comment type="caution">
    <text evidence="11">The sequence shown here is derived from an EMBL/GenBank/DDBJ whole genome shotgun (WGS) entry which is preliminary data.</text>
</comment>
<evidence type="ECO:0000313" key="11">
    <source>
        <dbReference type="EMBL" id="KAJ3663620.1"/>
    </source>
</evidence>
<feature type="transmembrane region" description="Helical" evidence="10">
    <location>
        <begin position="286"/>
        <end position="308"/>
    </location>
</feature>
<accession>A0AA38MMG4</accession>
<dbReference type="GO" id="GO:0007165">
    <property type="term" value="P:signal transduction"/>
    <property type="evidence" value="ECO:0007669"/>
    <property type="project" value="UniProtKB-KW"/>
</dbReference>
<evidence type="ECO:0000313" key="12">
    <source>
        <dbReference type="Proteomes" id="UP001168821"/>
    </source>
</evidence>
<comment type="similarity">
    <text evidence="10">Belongs to the insect chemoreceptor superfamily. Heteromeric odorant receptor channel (TC 1.A.69) family.</text>
</comment>
<dbReference type="PANTHER" id="PTHR21137">
    <property type="entry name" value="ODORANT RECEPTOR"/>
    <property type="match status" value="1"/>
</dbReference>
<feature type="transmembrane region" description="Helical" evidence="10">
    <location>
        <begin position="38"/>
        <end position="58"/>
    </location>
</feature>
<dbReference type="GO" id="GO:0005886">
    <property type="term" value="C:plasma membrane"/>
    <property type="evidence" value="ECO:0007669"/>
    <property type="project" value="UniProtKB-SubCell"/>
</dbReference>
<evidence type="ECO:0000256" key="8">
    <source>
        <dbReference type="ARBA" id="ARBA00023170"/>
    </source>
</evidence>
<comment type="subcellular location">
    <subcellularLocation>
        <location evidence="1 10">Cell membrane</location>
        <topology evidence="1 10">Multi-pass membrane protein</topology>
    </subcellularLocation>
</comment>
<keyword evidence="7 10" id="KW-0472">Membrane</keyword>
<dbReference type="Proteomes" id="UP001168821">
    <property type="component" value="Unassembled WGS sequence"/>
</dbReference>
<keyword evidence="8 10" id="KW-0675">Receptor</keyword>
<evidence type="ECO:0000256" key="3">
    <source>
        <dbReference type="ARBA" id="ARBA00022606"/>
    </source>
</evidence>
<evidence type="ECO:0000256" key="7">
    <source>
        <dbReference type="ARBA" id="ARBA00023136"/>
    </source>
</evidence>
<dbReference type="AlphaFoldDB" id="A0AA38MMG4"/>
<name>A0AA38MMG4_9CUCU</name>
<keyword evidence="9 10" id="KW-0807">Transducer</keyword>
<feature type="transmembrane region" description="Helical" evidence="10">
    <location>
        <begin position="255"/>
        <end position="280"/>
    </location>
</feature>
<feature type="transmembrane region" description="Helical" evidence="10">
    <location>
        <begin position="188"/>
        <end position="209"/>
    </location>
</feature>
<proteinExistence type="inferred from homology"/>
<dbReference type="GO" id="GO:0005549">
    <property type="term" value="F:odorant binding"/>
    <property type="evidence" value="ECO:0007669"/>
    <property type="project" value="InterPro"/>
</dbReference>
<feature type="transmembrane region" description="Helical" evidence="10">
    <location>
        <begin position="130"/>
        <end position="152"/>
    </location>
</feature>
<evidence type="ECO:0000256" key="4">
    <source>
        <dbReference type="ARBA" id="ARBA00022692"/>
    </source>
</evidence>
<evidence type="ECO:0000256" key="9">
    <source>
        <dbReference type="ARBA" id="ARBA00023224"/>
    </source>
</evidence>
<organism evidence="11 12">
    <name type="scientific">Zophobas morio</name>
    <dbReference type="NCBI Taxonomy" id="2755281"/>
    <lineage>
        <taxon>Eukaryota</taxon>
        <taxon>Metazoa</taxon>
        <taxon>Ecdysozoa</taxon>
        <taxon>Arthropoda</taxon>
        <taxon>Hexapoda</taxon>
        <taxon>Insecta</taxon>
        <taxon>Pterygota</taxon>
        <taxon>Neoptera</taxon>
        <taxon>Endopterygota</taxon>
        <taxon>Coleoptera</taxon>
        <taxon>Polyphaga</taxon>
        <taxon>Cucujiformia</taxon>
        <taxon>Tenebrionidae</taxon>
        <taxon>Zophobas</taxon>
    </lineage>
</organism>
<keyword evidence="12" id="KW-1185">Reference proteome</keyword>
<sequence>MTEAIFYDWKSNLEINILINRVLGLWPDGDDSFKPGFYVVYCAILIILATCHLLSQTIKLYLVRDDIEALAGTMYITLTLMLAAIKTFFVIVKMRILKKCFKTLRTNSLFQPRNHHQELIIQRSVDVWKIMLKIFITSCSGFSIFILIPILINSGDRQLPFLAWYPFSTDSSPVFEITYVFQFALTSYLSLSCLFVDVLVCVFNMYIGCQFDLLSDNLRIFFKEGDTHTEARKNLRRCIRHHKEILTFVGDYKQFYSWIIFWLWIFSGVSIGITLFQMTIVTPFSIVFDSLISFEIGITYELFLFCYYGNEVQVKSNLVSRAAYESQWTDLPEDVKRSLMIFIINVSEPIDISAFNVFVLSLETFIKILKTAWSYFALLSQLSA</sequence>